<proteinExistence type="predicted"/>
<feature type="compositionally biased region" description="Polar residues" evidence="1">
    <location>
        <begin position="107"/>
        <end position="119"/>
    </location>
</feature>
<dbReference type="Proteomes" id="UP001478862">
    <property type="component" value="Unassembled WGS sequence"/>
</dbReference>
<sequence>MSERPIVSWYEGTNTTSTEVKTTVNYGTVDALSDSPQKTYFIWNNRGGTKDCSKMEDVKFTTRDRNGGDGSTGTIVEAVRDNWFRVRVDSLNEQAFTPVGKGGVGTENPSGTKSLGTNGTTRNIHVSTASSWIKDIPLAIDAYIKPSVDNGFIYRAINAGTTGATEPSWLTEEGKSVFDNGIEFVAIKIDKKPNAKEILGLANNTLADGSNANLAGGNFVQVSVFAKVPIDASAGKNTLLKRVNFSYV</sequence>
<name>A0ABV1MRZ6_9BACI</name>
<keyword evidence="3" id="KW-1185">Reference proteome</keyword>
<feature type="region of interest" description="Disordered" evidence="1">
    <location>
        <begin position="98"/>
        <end position="119"/>
    </location>
</feature>
<dbReference type="EMBL" id="JBEGDG010000007">
    <property type="protein sequence ID" value="MEQ6355276.1"/>
    <property type="molecule type" value="Genomic_DNA"/>
</dbReference>
<evidence type="ECO:0000313" key="3">
    <source>
        <dbReference type="Proteomes" id="UP001478862"/>
    </source>
</evidence>
<dbReference type="RefSeq" id="WP_349659905.1">
    <property type="nucleotide sequence ID" value="NZ_JBEGDG010000007.1"/>
</dbReference>
<comment type="caution">
    <text evidence="2">The sequence shown here is derived from an EMBL/GenBank/DDBJ whole genome shotgun (WGS) entry which is preliminary data.</text>
</comment>
<evidence type="ECO:0000256" key="1">
    <source>
        <dbReference type="SAM" id="MobiDB-lite"/>
    </source>
</evidence>
<reference evidence="2 3" key="1">
    <citation type="submission" date="2024-06" db="EMBL/GenBank/DDBJ databases">
        <title>Lysinibacillus zambalefons sp. nov., a Novel Firmicute Isolated from the Poon Bato Zambales Hyperalkaline Spring.</title>
        <authorList>
            <person name="Aja J.A."/>
            <person name="Lazaro J.E.H."/>
            <person name="Llorin L.D."/>
            <person name="Lim K.R."/>
            <person name="Teodosio J."/>
            <person name="Dalisay D.S."/>
        </authorList>
    </citation>
    <scope>NUCLEOTIDE SEQUENCE [LARGE SCALE GENOMIC DNA]</scope>
    <source>
        <strain evidence="2 3">M3</strain>
    </source>
</reference>
<evidence type="ECO:0000313" key="2">
    <source>
        <dbReference type="EMBL" id="MEQ6355276.1"/>
    </source>
</evidence>
<protein>
    <submittedName>
        <fullName evidence="2">Uncharacterized protein</fullName>
    </submittedName>
</protein>
<organism evidence="2 3">
    <name type="scientific">Lysinibacillus zambalensis</name>
    <dbReference type="NCBI Taxonomy" id="3160866"/>
    <lineage>
        <taxon>Bacteria</taxon>
        <taxon>Bacillati</taxon>
        <taxon>Bacillota</taxon>
        <taxon>Bacilli</taxon>
        <taxon>Bacillales</taxon>
        <taxon>Bacillaceae</taxon>
        <taxon>Lysinibacillus</taxon>
    </lineage>
</organism>
<gene>
    <name evidence="2" type="ORF">ABNX05_11660</name>
</gene>
<accession>A0ABV1MRZ6</accession>